<organism evidence="1 2">
    <name type="scientific">Haematococcus lacustris</name>
    <name type="common">Green alga</name>
    <name type="synonym">Haematococcus pluvialis</name>
    <dbReference type="NCBI Taxonomy" id="44745"/>
    <lineage>
        <taxon>Eukaryota</taxon>
        <taxon>Viridiplantae</taxon>
        <taxon>Chlorophyta</taxon>
        <taxon>core chlorophytes</taxon>
        <taxon>Chlorophyceae</taxon>
        <taxon>CS clade</taxon>
        <taxon>Chlamydomonadales</taxon>
        <taxon>Haematococcaceae</taxon>
        <taxon>Haematococcus</taxon>
    </lineage>
</organism>
<evidence type="ECO:0000313" key="1">
    <source>
        <dbReference type="EMBL" id="GFH10314.1"/>
    </source>
</evidence>
<dbReference type="Proteomes" id="UP000485058">
    <property type="component" value="Unassembled WGS sequence"/>
</dbReference>
<feature type="non-terminal residue" evidence="1">
    <location>
        <position position="223"/>
    </location>
</feature>
<proteinExistence type="predicted"/>
<comment type="caution">
    <text evidence="1">The sequence shown here is derived from an EMBL/GenBank/DDBJ whole genome shotgun (WGS) entry which is preliminary data.</text>
</comment>
<protein>
    <submittedName>
        <fullName evidence="1">Uncharacterized protein</fullName>
    </submittedName>
</protein>
<dbReference type="EMBL" id="BLLF01000306">
    <property type="protein sequence ID" value="GFH10314.1"/>
    <property type="molecule type" value="Genomic_DNA"/>
</dbReference>
<dbReference type="AlphaFoldDB" id="A0A699YU48"/>
<accession>A0A699YU48</accession>
<gene>
    <name evidence="1" type="ORF">HaLaN_05605</name>
</gene>
<name>A0A699YU48_HAELA</name>
<feature type="non-terminal residue" evidence="1">
    <location>
        <position position="1"/>
    </location>
</feature>
<evidence type="ECO:0000313" key="2">
    <source>
        <dbReference type="Proteomes" id="UP000485058"/>
    </source>
</evidence>
<sequence>MVSSLKAKIASMAKKAGELEGKLGNLCSRAFAAGVTDEAAAIAAFKDSHLTPNTSHGQPEDSWKGQWVDQQLRLKALEAMASGKGQAPTRLPSISLSADMAQLQLRGLRGPHEQRMAAAKLKCMELETAHGVHALEKEKHHGSAEGESPLIARGLVLLVEGQVSRYRTQVEQLTNDVHELGLQRDHMGQSDKDTRAASNAIKAKLRTARQLLKEAALYQALGS</sequence>
<reference evidence="1 2" key="1">
    <citation type="submission" date="2020-02" db="EMBL/GenBank/DDBJ databases">
        <title>Draft genome sequence of Haematococcus lacustris strain NIES-144.</title>
        <authorList>
            <person name="Morimoto D."/>
            <person name="Nakagawa S."/>
            <person name="Yoshida T."/>
            <person name="Sawayama S."/>
        </authorList>
    </citation>
    <scope>NUCLEOTIDE SEQUENCE [LARGE SCALE GENOMIC DNA]</scope>
    <source>
        <strain evidence="1 2">NIES-144</strain>
    </source>
</reference>
<keyword evidence="2" id="KW-1185">Reference proteome</keyword>